<protein>
    <submittedName>
        <fullName evidence="1">Uncharacterized protein</fullName>
    </submittedName>
</protein>
<accession>A0A0E9QQX4</accession>
<reference evidence="1" key="2">
    <citation type="journal article" date="2015" name="Fish Shellfish Immunol.">
        <title>Early steps in the European eel (Anguilla anguilla)-Vibrio vulnificus interaction in the gills: Role of the RtxA13 toxin.</title>
        <authorList>
            <person name="Callol A."/>
            <person name="Pajuelo D."/>
            <person name="Ebbesson L."/>
            <person name="Teles M."/>
            <person name="MacKenzie S."/>
            <person name="Amaro C."/>
        </authorList>
    </citation>
    <scope>NUCLEOTIDE SEQUENCE</scope>
</reference>
<evidence type="ECO:0000313" key="1">
    <source>
        <dbReference type="EMBL" id="JAH19331.1"/>
    </source>
</evidence>
<dbReference type="EMBL" id="GBXM01089246">
    <property type="protein sequence ID" value="JAH19331.1"/>
    <property type="molecule type" value="Transcribed_RNA"/>
</dbReference>
<reference evidence="1" key="1">
    <citation type="submission" date="2014-11" db="EMBL/GenBank/DDBJ databases">
        <authorList>
            <person name="Amaro Gonzalez C."/>
        </authorList>
    </citation>
    <scope>NUCLEOTIDE SEQUENCE</scope>
</reference>
<organism evidence="1">
    <name type="scientific">Anguilla anguilla</name>
    <name type="common">European freshwater eel</name>
    <name type="synonym">Muraena anguilla</name>
    <dbReference type="NCBI Taxonomy" id="7936"/>
    <lineage>
        <taxon>Eukaryota</taxon>
        <taxon>Metazoa</taxon>
        <taxon>Chordata</taxon>
        <taxon>Craniata</taxon>
        <taxon>Vertebrata</taxon>
        <taxon>Euteleostomi</taxon>
        <taxon>Actinopterygii</taxon>
        <taxon>Neopterygii</taxon>
        <taxon>Teleostei</taxon>
        <taxon>Anguilliformes</taxon>
        <taxon>Anguillidae</taxon>
        <taxon>Anguilla</taxon>
    </lineage>
</organism>
<sequence length="40" mass="4548">MGATYLFMCNAYKGNGCSLVTGHCYKCQMDVRFSTLIYEK</sequence>
<dbReference type="AlphaFoldDB" id="A0A0E9QQX4"/>
<proteinExistence type="predicted"/>
<name>A0A0E9QQX4_ANGAN</name>